<dbReference type="GeneID" id="13164921"/>
<dbReference type="EMBL" id="HQ698922">
    <property type="protein sequence ID" value="AFL47602.2"/>
    <property type="molecule type" value="Genomic_DNA"/>
</dbReference>
<dbReference type="RefSeq" id="YP_006488965.2">
    <property type="nucleotide sequence ID" value="NC_018087.3"/>
</dbReference>
<evidence type="ECO:0000313" key="1">
    <source>
        <dbReference type="EMBL" id="AFL47602.2"/>
    </source>
</evidence>
<evidence type="ECO:0000313" key="2">
    <source>
        <dbReference type="Proteomes" id="UP000204195"/>
    </source>
</evidence>
<reference evidence="1 2" key="1">
    <citation type="journal article" date="2012" name="BMC Microbiol.">
        <title>Isolation and characterization of ZZ1, a novel lytic phage that infects Acinetobacter baumannii clinical isolates.</title>
        <authorList>
            <person name="Jin J."/>
            <person name="Li Z.J."/>
            <person name="Wang S.W."/>
            <person name="Wang S.M."/>
            <person name="Huang D.H."/>
            <person name="Li Y.H."/>
            <person name="Ma Y.Y."/>
            <person name="Wang J."/>
            <person name="Liu F."/>
            <person name="Chen X.D."/>
            <person name="Li G.X."/>
            <person name="Wang X.T."/>
            <person name="Wang Z.Q."/>
            <person name="Zhao G.Q."/>
        </authorList>
    </citation>
    <scope>NUCLEOTIDE SEQUENCE [LARGE SCALE GENOMIC DNA]</scope>
</reference>
<protein>
    <submittedName>
        <fullName evidence="1">Uncharacterized protein</fullName>
    </submittedName>
</protein>
<sequence>MIIKGPYGPFYLHKIYSWYNKKLYAENDMKVYTDKLSHKPNGSYGLYGTRLTTKGFWIFKKTVTEQYKLGSVTLVGKPGNRCLWLHAPSGECIFQASIDICNNIIDIESMRVSSKPDGDPSGGLLTKKIILKRIDNYEIFYVQQIISNKYFYASFEM</sequence>
<accession>I3WVT2</accession>
<gene>
    <name evidence="1" type="ORF">ZZ1p0118</name>
</gene>
<name>I3WVT2_9CAUD</name>
<dbReference type="KEGG" id="vg:13164921"/>
<organism evidence="1 2">
    <name type="scientific">Acinetobacter phage ZZ1</name>
    <dbReference type="NCBI Taxonomy" id="1049283"/>
    <lineage>
        <taxon>Viruses</taxon>
        <taxon>Duplodnaviria</taxon>
        <taxon>Heunggongvirae</taxon>
        <taxon>Uroviricota</taxon>
        <taxon>Caudoviricetes</taxon>
        <taxon>Pantevenvirales</taxon>
        <taxon>Straboviridae</taxon>
        <taxon>Twarogvirinae</taxon>
        <taxon>Zedzedvirus</taxon>
        <taxon>Zedzedvirus zz1</taxon>
    </lineage>
</organism>
<keyword evidence="2" id="KW-1185">Reference proteome</keyword>
<proteinExistence type="predicted"/>
<dbReference type="Proteomes" id="UP000204195">
    <property type="component" value="Segment"/>
</dbReference>